<organism evidence="4">
    <name type="scientific">Micromonospora sp. CCTCC AA 2012012</name>
    <dbReference type="NCBI Taxonomy" id="3111921"/>
    <lineage>
        <taxon>Bacteria</taxon>
        <taxon>Bacillati</taxon>
        <taxon>Actinomycetota</taxon>
        <taxon>Actinomycetes</taxon>
        <taxon>Micromonosporales</taxon>
        <taxon>Micromonosporaceae</taxon>
        <taxon>Micromonospora</taxon>
    </lineage>
</organism>
<gene>
    <name evidence="4" type="ORF">ABUL08_18855</name>
    <name evidence="3" type="ORF">VK199_18785</name>
</gene>
<feature type="compositionally biased region" description="Low complexity" evidence="1">
    <location>
        <begin position="39"/>
        <end position="50"/>
    </location>
</feature>
<evidence type="ECO:0000256" key="1">
    <source>
        <dbReference type="SAM" id="MobiDB-lite"/>
    </source>
</evidence>
<protein>
    <recommendedName>
        <fullName evidence="5">Toxin-antitoxin system, toxin component</fullName>
    </recommendedName>
</protein>
<dbReference type="EMBL" id="CP159342">
    <property type="protein sequence ID" value="XCH72390.1"/>
    <property type="molecule type" value="Genomic_DNA"/>
</dbReference>
<dbReference type="AlphaFoldDB" id="A0AAU8HBB8"/>
<accession>A0AAU8HBB8</accession>
<evidence type="ECO:0000313" key="3">
    <source>
        <dbReference type="EMBL" id="XBP91692.1"/>
    </source>
</evidence>
<evidence type="ECO:0008006" key="5">
    <source>
        <dbReference type="Google" id="ProtNLM"/>
    </source>
</evidence>
<feature type="compositionally biased region" description="Pro residues" evidence="1">
    <location>
        <begin position="10"/>
        <end position="38"/>
    </location>
</feature>
<keyword evidence="2" id="KW-1133">Transmembrane helix</keyword>
<sequence>MSYPQYPAAPAYPPPPGQQPPSYSPGHPSPQPGPPPPGAYAGQPGHAGQPTQQAYPTQQGYPAQQTYPGQQVYPGQAYPAGQPGTQAAFGPQLQCRFCGSVPAVQTTFRGHQGMLVIMRFLSMPGPYCRDCGLATFREMTAKTLVQGWWGYISFVVTPFTVLWNLIVSRKVRNLAPPTPTRQQRPMDPGPGLLMRPMTIIGLAIPLALFILLVIIIVAGS</sequence>
<feature type="transmembrane region" description="Helical" evidence="2">
    <location>
        <begin position="199"/>
        <end position="219"/>
    </location>
</feature>
<feature type="compositionally biased region" description="Polar residues" evidence="1">
    <location>
        <begin position="51"/>
        <end position="69"/>
    </location>
</feature>
<feature type="region of interest" description="Disordered" evidence="1">
    <location>
        <begin position="1"/>
        <end position="79"/>
    </location>
</feature>
<keyword evidence="2" id="KW-0812">Transmembrane</keyword>
<keyword evidence="2" id="KW-0472">Membrane</keyword>
<name>A0AAU8HBB8_9ACTN</name>
<reference evidence="3" key="1">
    <citation type="submission" date="2024-01" db="EMBL/GenBank/DDBJ databases">
        <title>The genome sequence of Micromonospora mangrovi CCTCC AA 2012012.</title>
        <authorList>
            <person name="Gao J."/>
        </authorList>
    </citation>
    <scope>NUCLEOTIDE SEQUENCE</scope>
    <source>
        <strain evidence="3">CCTCC AA 2012012</strain>
    </source>
</reference>
<evidence type="ECO:0000313" key="4">
    <source>
        <dbReference type="EMBL" id="XCH72390.1"/>
    </source>
</evidence>
<dbReference type="RefSeq" id="WP_350931233.1">
    <property type="nucleotide sequence ID" value="NZ_CP157762.1"/>
</dbReference>
<evidence type="ECO:0000256" key="2">
    <source>
        <dbReference type="SAM" id="Phobius"/>
    </source>
</evidence>
<proteinExistence type="predicted"/>
<feature type="transmembrane region" description="Helical" evidence="2">
    <location>
        <begin position="148"/>
        <end position="167"/>
    </location>
</feature>
<dbReference type="EMBL" id="CP157762">
    <property type="protein sequence ID" value="XBP91692.1"/>
    <property type="molecule type" value="Genomic_DNA"/>
</dbReference>
<reference evidence="4" key="2">
    <citation type="submission" date="2024-06" db="EMBL/GenBank/DDBJ databases">
        <title>Micromonospora mangrovi CCTCC AA 2012012 genome sequences.</title>
        <authorList>
            <person name="Gao J."/>
        </authorList>
    </citation>
    <scope>NUCLEOTIDE SEQUENCE</scope>
    <source>
        <strain evidence="4">CCTCC AA 2012012</strain>
    </source>
</reference>